<sequence length="230" mass="25802">MSKFKVIESSIANADSWERKGQPGWVCKCLSSALMNYLSVAVDECSDFEAGRQWLLEQNVDGVLSRYLVALTSVLSGVENGGTPESVLGGNYHHLVFAHLAWAIDRFDAADKLIQVANRAGVREISTPFWCEYSAAMNKLAKSSPYSKSGPMQCKDLESYWAIYLDLIEKMSKSESTTEALAKLDESFKKRNADKSIKDDHYEIEGSGQHPVQWDFRKETLNAFAKRQMP</sequence>
<evidence type="ECO:0000313" key="1">
    <source>
        <dbReference type="EMBL" id="MBB6429534.1"/>
    </source>
</evidence>
<dbReference type="Proteomes" id="UP000541810">
    <property type="component" value="Unassembled WGS sequence"/>
</dbReference>
<keyword evidence="2" id="KW-1185">Reference proteome</keyword>
<evidence type="ECO:0000313" key="2">
    <source>
        <dbReference type="Proteomes" id="UP000541810"/>
    </source>
</evidence>
<protein>
    <submittedName>
        <fullName evidence="1">Uncharacterized protein</fullName>
    </submittedName>
</protein>
<accession>A0A7X0H822</accession>
<gene>
    <name evidence="1" type="ORF">HNQ40_001340</name>
</gene>
<dbReference type="AlphaFoldDB" id="A0A7X0H822"/>
<organism evidence="1 2">
    <name type="scientific">Algisphaera agarilytica</name>
    <dbReference type="NCBI Taxonomy" id="1385975"/>
    <lineage>
        <taxon>Bacteria</taxon>
        <taxon>Pseudomonadati</taxon>
        <taxon>Planctomycetota</taxon>
        <taxon>Phycisphaerae</taxon>
        <taxon>Phycisphaerales</taxon>
        <taxon>Phycisphaeraceae</taxon>
        <taxon>Algisphaera</taxon>
    </lineage>
</organism>
<reference evidence="1 2" key="1">
    <citation type="submission" date="2020-08" db="EMBL/GenBank/DDBJ databases">
        <title>Genomic Encyclopedia of Type Strains, Phase IV (KMG-IV): sequencing the most valuable type-strain genomes for metagenomic binning, comparative biology and taxonomic classification.</title>
        <authorList>
            <person name="Goeker M."/>
        </authorList>
    </citation>
    <scope>NUCLEOTIDE SEQUENCE [LARGE SCALE GENOMIC DNA]</scope>
    <source>
        <strain evidence="1 2">DSM 103725</strain>
    </source>
</reference>
<comment type="caution">
    <text evidence="1">The sequence shown here is derived from an EMBL/GenBank/DDBJ whole genome shotgun (WGS) entry which is preliminary data.</text>
</comment>
<proteinExistence type="predicted"/>
<dbReference type="EMBL" id="JACHGY010000001">
    <property type="protein sequence ID" value="MBB6429534.1"/>
    <property type="molecule type" value="Genomic_DNA"/>
</dbReference>
<dbReference type="RefSeq" id="WP_184677108.1">
    <property type="nucleotide sequence ID" value="NZ_JACHGY010000001.1"/>
</dbReference>
<name>A0A7X0H822_9BACT</name>